<dbReference type="EMBL" id="CBSW010000160">
    <property type="protein sequence ID" value="CDG96980.1"/>
    <property type="molecule type" value="Genomic_DNA"/>
</dbReference>
<dbReference type="HOGENOM" id="CLU_3223996_0_0_6"/>
<sequence length="44" mass="4818">MLLKLSQRNPYPALAFLLLPLPYLCNGSIKPRSAAFCNTSLALP</sequence>
<reference evidence="1" key="1">
    <citation type="submission" date="2013-07" db="EMBL/GenBank/DDBJ databases">
        <title>Sub-species coevolution in mutualistic symbiosis.</title>
        <authorList>
            <person name="Murfin K."/>
            <person name="Klassen J."/>
            <person name="Lee M."/>
            <person name="Forst S."/>
            <person name="Stock P."/>
            <person name="Goodrich-Blair H."/>
        </authorList>
    </citation>
    <scope>NUCLEOTIDE SEQUENCE [LARGE SCALE GENOMIC DNA]</scope>
    <source>
        <strain evidence="1">Puntauvense</strain>
    </source>
</reference>
<accession>A0A077NGP4</accession>
<organism evidence="1 2">
    <name type="scientific">Xenorhabdus bovienii str. puntauvense</name>
    <dbReference type="NCBI Taxonomy" id="1398201"/>
    <lineage>
        <taxon>Bacteria</taxon>
        <taxon>Pseudomonadati</taxon>
        <taxon>Pseudomonadota</taxon>
        <taxon>Gammaproteobacteria</taxon>
        <taxon>Enterobacterales</taxon>
        <taxon>Morganellaceae</taxon>
        <taxon>Xenorhabdus</taxon>
    </lineage>
</organism>
<protein>
    <submittedName>
        <fullName evidence="1">Uncharacterized protein</fullName>
    </submittedName>
</protein>
<dbReference type="AlphaFoldDB" id="A0A077NGP4"/>
<evidence type="ECO:0000313" key="1">
    <source>
        <dbReference type="EMBL" id="CDG96980.1"/>
    </source>
</evidence>
<name>A0A077NGP4_XENBV</name>
<gene>
    <name evidence="1" type="ORF">XBP1_2420022</name>
</gene>
<dbReference type="Proteomes" id="UP000028511">
    <property type="component" value="Unassembled WGS sequence"/>
</dbReference>
<evidence type="ECO:0000313" key="2">
    <source>
        <dbReference type="Proteomes" id="UP000028511"/>
    </source>
</evidence>
<comment type="caution">
    <text evidence="1">The sequence shown here is derived from an EMBL/GenBank/DDBJ whole genome shotgun (WGS) entry which is preliminary data.</text>
</comment>
<proteinExistence type="predicted"/>